<name>A0A5N6VS82_9EURO</name>
<protein>
    <submittedName>
        <fullName evidence="1">Uncharacterized protein</fullName>
    </submittedName>
</protein>
<dbReference type="Proteomes" id="UP000325433">
    <property type="component" value="Unassembled WGS sequence"/>
</dbReference>
<evidence type="ECO:0000313" key="2">
    <source>
        <dbReference type="Proteomes" id="UP000325433"/>
    </source>
</evidence>
<dbReference type="EMBL" id="ML738346">
    <property type="protein sequence ID" value="KAE8311056.1"/>
    <property type="molecule type" value="Genomic_DNA"/>
</dbReference>
<organism evidence="1 2">
    <name type="scientific">Aspergillus transmontanensis</name>
    <dbReference type="NCBI Taxonomy" id="1034304"/>
    <lineage>
        <taxon>Eukaryota</taxon>
        <taxon>Fungi</taxon>
        <taxon>Dikarya</taxon>
        <taxon>Ascomycota</taxon>
        <taxon>Pezizomycotina</taxon>
        <taxon>Eurotiomycetes</taxon>
        <taxon>Eurotiomycetidae</taxon>
        <taxon>Eurotiales</taxon>
        <taxon>Aspergillaceae</taxon>
        <taxon>Aspergillus</taxon>
        <taxon>Aspergillus subgen. Circumdati</taxon>
    </lineage>
</organism>
<evidence type="ECO:0000313" key="1">
    <source>
        <dbReference type="EMBL" id="KAE8311056.1"/>
    </source>
</evidence>
<proteinExistence type="predicted"/>
<dbReference type="AlphaFoldDB" id="A0A5N6VS82"/>
<accession>A0A5N6VS82</accession>
<gene>
    <name evidence="1" type="ORF">BDV41DRAFT_578906</name>
</gene>
<keyword evidence="2" id="KW-1185">Reference proteome</keyword>
<sequence length="177" mass="20308">MCGDPSPSKGLKKTHGTGSVPITERLFREAMSYGQVDVVKWMFDQRPDINITIESLFHETWQDGSMDWESRLAAWMVLSSHMGESKISTSLLETYPYSAEHKDNYDFDEFVHVFGDLEVSESERVAEIVFERCDIPTLEDFLKHRSKLMITDSLVQAAEKNVIANRDALMSPLEKRK</sequence>
<reference evidence="2" key="1">
    <citation type="submission" date="2019-04" db="EMBL/GenBank/DDBJ databases">
        <title>Friends and foes A comparative genomics studyof 23 Aspergillus species from section Flavi.</title>
        <authorList>
            <consortium name="DOE Joint Genome Institute"/>
            <person name="Kjaerbolling I."/>
            <person name="Vesth T."/>
            <person name="Frisvad J.C."/>
            <person name="Nybo J.L."/>
            <person name="Theobald S."/>
            <person name="Kildgaard S."/>
            <person name="Isbrandt T."/>
            <person name="Kuo A."/>
            <person name="Sato A."/>
            <person name="Lyhne E.K."/>
            <person name="Kogle M.E."/>
            <person name="Wiebenga A."/>
            <person name="Kun R.S."/>
            <person name="Lubbers R.J."/>
            <person name="Makela M.R."/>
            <person name="Barry K."/>
            <person name="Chovatia M."/>
            <person name="Clum A."/>
            <person name="Daum C."/>
            <person name="Haridas S."/>
            <person name="He G."/>
            <person name="LaButti K."/>
            <person name="Lipzen A."/>
            <person name="Mondo S."/>
            <person name="Riley R."/>
            <person name="Salamov A."/>
            <person name="Simmons B.A."/>
            <person name="Magnuson J.K."/>
            <person name="Henrissat B."/>
            <person name="Mortensen U.H."/>
            <person name="Larsen T.O."/>
            <person name="Devries R.P."/>
            <person name="Grigoriev I.V."/>
            <person name="Machida M."/>
            <person name="Baker S.E."/>
            <person name="Andersen M.R."/>
        </authorList>
    </citation>
    <scope>NUCLEOTIDE SEQUENCE [LARGE SCALE GENOMIC DNA]</scope>
    <source>
        <strain evidence="2">CBS 130015</strain>
    </source>
</reference>